<accession>A0A8J5RQ92</accession>
<evidence type="ECO:0000313" key="3">
    <source>
        <dbReference type="Proteomes" id="UP000729402"/>
    </source>
</evidence>
<sequence length="171" mass="18277">MFPMKHPVPISFYKSLTYQIELSSKTVNRLRNNTSVDARRSDLGGRRRGGRISTIGGAGLGGRRHRARWTAARRSELGLRRRGAQTSAARGSDLGGAVLRPRRRGAPTSAAQGSDLGGAGLIPRRTAFLGDSVQPTVARGSANGGAGLGPWLCGVQGVGVRLCEERRWLFD</sequence>
<reference evidence="2" key="2">
    <citation type="submission" date="2021-02" db="EMBL/GenBank/DDBJ databases">
        <authorList>
            <person name="Kimball J.A."/>
            <person name="Haas M.W."/>
            <person name="Macchietto M."/>
            <person name="Kono T."/>
            <person name="Duquette J."/>
            <person name="Shao M."/>
        </authorList>
    </citation>
    <scope>NUCLEOTIDE SEQUENCE</scope>
    <source>
        <tissue evidence="2">Fresh leaf tissue</tissue>
    </source>
</reference>
<dbReference type="EMBL" id="JAAALK010000289">
    <property type="protein sequence ID" value="KAG8050924.1"/>
    <property type="molecule type" value="Genomic_DNA"/>
</dbReference>
<evidence type="ECO:0000256" key="1">
    <source>
        <dbReference type="SAM" id="MobiDB-lite"/>
    </source>
</evidence>
<gene>
    <name evidence="2" type="ORF">GUJ93_ZPchr0009g2344</name>
</gene>
<organism evidence="2 3">
    <name type="scientific">Zizania palustris</name>
    <name type="common">Northern wild rice</name>
    <dbReference type="NCBI Taxonomy" id="103762"/>
    <lineage>
        <taxon>Eukaryota</taxon>
        <taxon>Viridiplantae</taxon>
        <taxon>Streptophyta</taxon>
        <taxon>Embryophyta</taxon>
        <taxon>Tracheophyta</taxon>
        <taxon>Spermatophyta</taxon>
        <taxon>Magnoliopsida</taxon>
        <taxon>Liliopsida</taxon>
        <taxon>Poales</taxon>
        <taxon>Poaceae</taxon>
        <taxon>BOP clade</taxon>
        <taxon>Oryzoideae</taxon>
        <taxon>Oryzeae</taxon>
        <taxon>Zizaniinae</taxon>
        <taxon>Zizania</taxon>
    </lineage>
</organism>
<feature type="region of interest" description="Disordered" evidence="1">
    <location>
        <begin position="39"/>
        <end position="118"/>
    </location>
</feature>
<protein>
    <submittedName>
        <fullName evidence="2">Uncharacterized protein</fullName>
    </submittedName>
</protein>
<reference evidence="2" key="1">
    <citation type="journal article" date="2021" name="bioRxiv">
        <title>Whole Genome Assembly and Annotation of Northern Wild Rice, Zizania palustris L., Supports a Whole Genome Duplication in the Zizania Genus.</title>
        <authorList>
            <person name="Haas M."/>
            <person name="Kono T."/>
            <person name="Macchietto M."/>
            <person name="Millas R."/>
            <person name="McGilp L."/>
            <person name="Shao M."/>
            <person name="Duquette J."/>
            <person name="Hirsch C.N."/>
            <person name="Kimball J."/>
        </authorList>
    </citation>
    <scope>NUCLEOTIDE SEQUENCE</scope>
    <source>
        <tissue evidence="2">Fresh leaf tissue</tissue>
    </source>
</reference>
<keyword evidence="3" id="KW-1185">Reference proteome</keyword>
<dbReference type="AlphaFoldDB" id="A0A8J5RQ92"/>
<proteinExistence type="predicted"/>
<evidence type="ECO:0000313" key="2">
    <source>
        <dbReference type="EMBL" id="KAG8050924.1"/>
    </source>
</evidence>
<dbReference type="Proteomes" id="UP000729402">
    <property type="component" value="Unassembled WGS sequence"/>
</dbReference>
<name>A0A8J5RQ92_ZIZPA</name>
<comment type="caution">
    <text evidence="2">The sequence shown here is derived from an EMBL/GenBank/DDBJ whole genome shotgun (WGS) entry which is preliminary data.</text>
</comment>